<sequence>MGPTVLESILLESKEQHQCHPISTKEPPLLEEVEEKKLVEIESIEVENNGSHSDFKSEQKTGKDAHIDLHEIGMELCSKALEETVTSEEAQTLFDKADSKFQEVVASKFQEDALL</sequence>
<dbReference type="Proteomes" id="UP001177003">
    <property type="component" value="Chromosome 0"/>
</dbReference>
<dbReference type="PANTHER" id="PTHR46183">
    <property type="entry name" value="PROTEIN CLMP1"/>
    <property type="match status" value="1"/>
</dbReference>
<protein>
    <submittedName>
        <fullName evidence="1">Uncharacterized protein</fullName>
    </submittedName>
</protein>
<dbReference type="EMBL" id="OX465086">
    <property type="protein sequence ID" value="CAI9264656.1"/>
    <property type="molecule type" value="Genomic_DNA"/>
</dbReference>
<organism evidence="1 2">
    <name type="scientific">Lactuca saligna</name>
    <name type="common">Willowleaf lettuce</name>
    <dbReference type="NCBI Taxonomy" id="75948"/>
    <lineage>
        <taxon>Eukaryota</taxon>
        <taxon>Viridiplantae</taxon>
        <taxon>Streptophyta</taxon>
        <taxon>Embryophyta</taxon>
        <taxon>Tracheophyta</taxon>
        <taxon>Spermatophyta</taxon>
        <taxon>Magnoliopsida</taxon>
        <taxon>eudicotyledons</taxon>
        <taxon>Gunneridae</taxon>
        <taxon>Pentapetalae</taxon>
        <taxon>asterids</taxon>
        <taxon>campanulids</taxon>
        <taxon>Asterales</taxon>
        <taxon>Asteraceae</taxon>
        <taxon>Cichorioideae</taxon>
        <taxon>Cichorieae</taxon>
        <taxon>Lactucinae</taxon>
        <taxon>Lactuca</taxon>
    </lineage>
</organism>
<keyword evidence="2" id="KW-1185">Reference proteome</keyword>
<gene>
    <name evidence="1" type="ORF">LSALG_LOCUS5294</name>
</gene>
<evidence type="ECO:0000313" key="2">
    <source>
        <dbReference type="Proteomes" id="UP001177003"/>
    </source>
</evidence>
<reference evidence="1" key="1">
    <citation type="submission" date="2023-04" db="EMBL/GenBank/DDBJ databases">
        <authorList>
            <person name="Vijverberg K."/>
            <person name="Xiong W."/>
            <person name="Schranz E."/>
        </authorList>
    </citation>
    <scope>NUCLEOTIDE SEQUENCE</scope>
</reference>
<evidence type="ECO:0000313" key="1">
    <source>
        <dbReference type="EMBL" id="CAI9264656.1"/>
    </source>
</evidence>
<dbReference type="InterPro" id="IPR044517">
    <property type="entry name" value="PHOX1-4"/>
</dbReference>
<dbReference type="AlphaFoldDB" id="A0AA35UTC8"/>
<dbReference type="PANTHER" id="PTHR46183:SF8">
    <property type="entry name" value="PROTEIN CLMP1"/>
    <property type="match status" value="1"/>
</dbReference>
<proteinExistence type="predicted"/>
<accession>A0AA35UTC8</accession>
<name>A0AA35UTC8_LACSI</name>